<organism evidence="1 2">
    <name type="scientific">Moraxella oculi</name>
    <dbReference type="NCBI Taxonomy" id="2940516"/>
    <lineage>
        <taxon>Bacteria</taxon>
        <taxon>Pseudomonadati</taxon>
        <taxon>Pseudomonadota</taxon>
        <taxon>Gammaproteobacteria</taxon>
        <taxon>Moraxellales</taxon>
        <taxon>Moraxellaceae</taxon>
        <taxon>Moraxella</taxon>
    </lineage>
</organism>
<accession>A0ABW8U8R0</accession>
<sequence>MIEIIPQSLEKFSINHIEKIYGSEIQLFDNDIEIVDLNKIYEENFYMIHSINKDIICSIYLDKFQCQHMSSFAYLSDENIFNLDIKQISYQWGLLNFLRIKINSENIIDIHKDNNFLKIVYSFALAVDGHIYVTEFIPDIKSGLHSTDDWINYLKR</sequence>
<comment type="caution">
    <text evidence="1">The sequence shown here is derived from an EMBL/GenBank/DDBJ whole genome shotgun (WGS) entry which is preliminary data.</text>
</comment>
<proteinExistence type="predicted"/>
<keyword evidence="2" id="KW-1185">Reference proteome</keyword>
<dbReference type="EMBL" id="JBJJXE010000019">
    <property type="protein sequence ID" value="MFL1733058.1"/>
    <property type="molecule type" value="Genomic_DNA"/>
</dbReference>
<name>A0ABW8U8R0_9GAMM</name>
<dbReference type="RefSeq" id="WP_407069558.1">
    <property type="nucleotide sequence ID" value="NZ_JBJJXE010000019.1"/>
</dbReference>
<evidence type="ECO:0000313" key="2">
    <source>
        <dbReference type="Proteomes" id="UP001624684"/>
    </source>
</evidence>
<protein>
    <submittedName>
        <fullName evidence="1">Uncharacterized protein</fullName>
    </submittedName>
</protein>
<reference evidence="1 2" key="1">
    <citation type="submission" date="2024-11" db="EMBL/GenBank/DDBJ databases">
        <title>First Report of Moraxella oculi in Brazil in an Infectious Bovine Keratoconjunctivitis Outbreak.</title>
        <authorList>
            <person name="Carvalho C.V."/>
            <person name="Domingues R."/>
            <person name="Coutinho C."/>
            <person name="Honorio N.T.B.S."/>
            <person name="Faza D.R.L.R."/>
            <person name="Carvalho W.A."/>
            <person name="Machado A.B.F."/>
            <person name="Martins M.F."/>
            <person name="Gaspar E.B."/>
        </authorList>
    </citation>
    <scope>NUCLEOTIDE SEQUENCE [LARGE SCALE GENOMIC DNA]</scope>
    <source>
        <strain evidence="1 2">2117LE</strain>
    </source>
</reference>
<gene>
    <name evidence="1" type="ORF">ACJHVH_08710</name>
</gene>
<dbReference type="Proteomes" id="UP001624684">
    <property type="component" value="Unassembled WGS sequence"/>
</dbReference>
<evidence type="ECO:0000313" key="1">
    <source>
        <dbReference type="EMBL" id="MFL1733058.1"/>
    </source>
</evidence>